<reference evidence="1" key="1">
    <citation type="submission" date="2023-06" db="EMBL/GenBank/DDBJ databases">
        <authorList>
            <consortium name="Lawrence Berkeley National Laboratory"/>
            <person name="Ahrendt S."/>
            <person name="Sahu N."/>
            <person name="Indic B."/>
            <person name="Wong-Bajracharya J."/>
            <person name="Merenyi Z."/>
            <person name="Ke H.-M."/>
            <person name="Monk M."/>
            <person name="Kocsube S."/>
            <person name="Drula E."/>
            <person name="Lipzen A."/>
            <person name="Balint B."/>
            <person name="Henrissat B."/>
            <person name="Andreopoulos B."/>
            <person name="Martin F.M."/>
            <person name="Harder C.B."/>
            <person name="Rigling D."/>
            <person name="Ford K.L."/>
            <person name="Foster G.D."/>
            <person name="Pangilinan J."/>
            <person name="Papanicolaou A."/>
            <person name="Barry K."/>
            <person name="LaButti K."/>
            <person name="Viragh M."/>
            <person name="Koriabine M."/>
            <person name="Yan M."/>
            <person name="Riley R."/>
            <person name="Champramary S."/>
            <person name="Plett K.L."/>
            <person name="Tsai I.J."/>
            <person name="Slot J."/>
            <person name="Sipos G."/>
            <person name="Plett J."/>
            <person name="Nagy L.G."/>
            <person name="Grigoriev I.V."/>
        </authorList>
    </citation>
    <scope>NUCLEOTIDE SEQUENCE</scope>
    <source>
        <strain evidence="1">CCBAS 213</strain>
    </source>
</reference>
<proteinExistence type="predicted"/>
<name>A0AA39JWH8_ARMTA</name>
<evidence type="ECO:0000313" key="2">
    <source>
        <dbReference type="Proteomes" id="UP001175211"/>
    </source>
</evidence>
<dbReference type="AlphaFoldDB" id="A0AA39JWH8"/>
<evidence type="ECO:0000313" key="1">
    <source>
        <dbReference type="EMBL" id="KAK0449081.1"/>
    </source>
</evidence>
<sequence>MGSHLSKPRTYPEVTISAFTEIGKEESSIQVSKQRSYTGRKPVITSSLADTPCTDLGVAGILDQLNTTLGTSYTLNNPSLSSILQSCISEKYDFGAAYGRLRPIWYSANWSTIQTELRTREEKD</sequence>
<protein>
    <submittedName>
        <fullName evidence="1">Uncharacterized protein</fullName>
    </submittedName>
</protein>
<keyword evidence="2" id="KW-1185">Reference proteome</keyword>
<dbReference type="RefSeq" id="XP_060326796.1">
    <property type="nucleotide sequence ID" value="XM_060483479.1"/>
</dbReference>
<gene>
    <name evidence="1" type="ORF">EV420DRAFT_791016</name>
</gene>
<organism evidence="1 2">
    <name type="scientific">Armillaria tabescens</name>
    <name type="common">Ringless honey mushroom</name>
    <name type="synonym">Agaricus tabescens</name>
    <dbReference type="NCBI Taxonomy" id="1929756"/>
    <lineage>
        <taxon>Eukaryota</taxon>
        <taxon>Fungi</taxon>
        <taxon>Dikarya</taxon>
        <taxon>Basidiomycota</taxon>
        <taxon>Agaricomycotina</taxon>
        <taxon>Agaricomycetes</taxon>
        <taxon>Agaricomycetidae</taxon>
        <taxon>Agaricales</taxon>
        <taxon>Marasmiineae</taxon>
        <taxon>Physalacriaceae</taxon>
        <taxon>Desarmillaria</taxon>
    </lineage>
</organism>
<dbReference type="GeneID" id="85367027"/>
<dbReference type="Proteomes" id="UP001175211">
    <property type="component" value="Unassembled WGS sequence"/>
</dbReference>
<accession>A0AA39JWH8</accession>
<comment type="caution">
    <text evidence="1">The sequence shown here is derived from an EMBL/GenBank/DDBJ whole genome shotgun (WGS) entry which is preliminary data.</text>
</comment>
<dbReference type="EMBL" id="JAUEPS010000039">
    <property type="protein sequence ID" value="KAK0449081.1"/>
    <property type="molecule type" value="Genomic_DNA"/>
</dbReference>